<evidence type="ECO:0000313" key="3">
    <source>
        <dbReference type="Proteomes" id="UP000310719"/>
    </source>
</evidence>
<feature type="region of interest" description="Disordered" evidence="1">
    <location>
        <begin position="14"/>
        <end position="81"/>
    </location>
</feature>
<protein>
    <submittedName>
        <fullName evidence="2">Uncharacterized protein</fullName>
    </submittedName>
</protein>
<dbReference type="AlphaFoldDB" id="A0A4U9HRE1"/>
<evidence type="ECO:0000256" key="1">
    <source>
        <dbReference type="SAM" id="MobiDB-lite"/>
    </source>
</evidence>
<gene>
    <name evidence="2" type="ORF">NCTC13032_01809</name>
</gene>
<feature type="compositionally biased region" description="Basic and acidic residues" evidence="1">
    <location>
        <begin position="48"/>
        <end position="61"/>
    </location>
</feature>
<reference evidence="2 3" key="1">
    <citation type="submission" date="2019-05" db="EMBL/GenBank/DDBJ databases">
        <authorList>
            <consortium name="Pathogen Informatics"/>
        </authorList>
    </citation>
    <scope>NUCLEOTIDE SEQUENCE [LARGE SCALE GENOMIC DNA]</scope>
    <source>
        <strain evidence="2 3">NCTC13032</strain>
    </source>
</reference>
<sequence>MIMKQATSAITPAVGPISSFTSSPSETPVAAGGDEQHHKVLHRPRQHHPGEDPDHPREIAHLRGQHRPHQRPGPGDGGKMVTKEYFFVVGT</sequence>
<organism evidence="2 3">
    <name type="scientific">Leclercia adecarboxylata</name>
    <dbReference type="NCBI Taxonomy" id="83655"/>
    <lineage>
        <taxon>Bacteria</taxon>
        <taxon>Pseudomonadati</taxon>
        <taxon>Pseudomonadota</taxon>
        <taxon>Gammaproteobacteria</taxon>
        <taxon>Enterobacterales</taxon>
        <taxon>Enterobacteriaceae</taxon>
        <taxon>Leclercia</taxon>
    </lineage>
</organism>
<dbReference type="Proteomes" id="UP000310719">
    <property type="component" value="Chromosome"/>
</dbReference>
<dbReference type="EMBL" id="LR590464">
    <property type="protein sequence ID" value="VTP65039.1"/>
    <property type="molecule type" value="Genomic_DNA"/>
</dbReference>
<evidence type="ECO:0000313" key="2">
    <source>
        <dbReference type="EMBL" id="VTP65039.1"/>
    </source>
</evidence>
<proteinExistence type="predicted"/>
<name>A0A4U9HRE1_9ENTR</name>
<accession>A0A4U9HRE1</accession>